<feature type="domain" description="Formyl transferase N-terminal" evidence="5">
    <location>
        <begin position="5"/>
        <end position="184"/>
    </location>
</feature>
<dbReference type="GO" id="GO:0006189">
    <property type="term" value="P:'de novo' IMP biosynthetic process"/>
    <property type="evidence" value="ECO:0007669"/>
    <property type="project" value="UniProtKB-UniRule"/>
</dbReference>
<dbReference type="InterPro" id="IPR004607">
    <property type="entry name" value="GART"/>
</dbReference>
<dbReference type="EMBL" id="BSFI01000006">
    <property type="protein sequence ID" value="GLK67414.1"/>
    <property type="molecule type" value="Genomic_DNA"/>
</dbReference>
<feature type="site" description="Raises pKa of active site His" evidence="4">
    <location>
        <position position="147"/>
    </location>
</feature>
<keyword evidence="7" id="KW-1185">Reference proteome</keyword>
<dbReference type="InterPro" id="IPR002376">
    <property type="entry name" value="Formyl_transf_N"/>
</dbReference>
<name>A0A9W6J0Y6_9HYPH</name>
<dbReference type="HAMAP" id="MF_01930">
    <property type="entry name" value="PurN"/>
    <property type="match status" value="1"/>
</dbReference>
<evidence type="ECO:0000256" key="4">
    <source>
        <dbReference type="HAMAP-Rule" id="MF_01930"/>
    </source>
</evidence>
<comment type="catalytic activity">
    <reaction evidence="4">
        <text>N(1)-(5-phospho-beta-D-ribosyl)glycinamide + (6R)-10-formyltetrahydrofolate = N(2)-formyl-N(1)-(5-phospho-beta-D-ribosyl)glycinamide + (6S)-5,6,7,8-tetrahydrofolate + H(+)</text>
        <dbReference type="Rhea" id="RHEA:15053"/>
        <dbReference type="ChEBI" id="CHEBI:15378"/>
        <dbReference type="ChEBI" id="CHEBI:57453"/>
        <dbReference type="ChEBI" id="CHEBI:143788"/>
        <dbReference type="ChEBI" id="CHEBI:147286"/>
        <dbReference type="ChEBI" id="CHEBI:195366"/>
        <dbReference type="EC" id="2.1.2.2"/>
    </reaction>
</comment>
<protein>
    <recommendedName>
        <fullName evidence="4">Phosphoribosylglycinamide formyltransferase</fullName>
        <ecNumber evidence="4">2.1.2.2</ecNumber>
    </recommendedName>
    <alternativeName>
        <fullName evidence="4">5'-phosphoribosylglycinamide transformylase</fullName>
    </alternativeName>
    <alternativeName>
        <fullName evidence="4">GAR transformylase</fullName>
        <shortName evidence="4">GART</shortName>
    </alternativeName>
</protein>
<evidence type="ECO:0000256" key="2">
    <source>
        <dbReference type="ARBA" id="ARBA00022679"/>
    </source>
</evidence>
<feature type="binding site" evidence="4">
    <location>
        <begin position="92"/>
        <end position="95"/>
    </location>
    <ligand>
        <name>(6R)-10-formyltetrahydrofolate</name>
        <dbReference type="ChEBI" id="CHEBI:195366"/>
    </ligand>
</feature>
<comment type="pathway">
    <text evidence="1 4">Purine metabolism; IMP biosynthesis via de novo pathway; N(2)-formyl-N(1)-(5-phospho-D-ribosyl)glycinamide from N(1)-(5-phospho-D-ribosyl)glycinamide (10-formyl THF route): step 1/1.</text>
</comment>
<evidence type="ECO:0000313" key="6">
    <source>
        <dbReference type="EMBL" id="GLK67414.1"/>
    </source>
</evidence>
<dbReference type="SUPFAM" id="SSF53328">
    <property type="entry name" value="Formyltransferase"/>
    <property type="match status" value="1"/>
</dbReference>
<dbReference type="GO" id="GO:0004644">
    <property type="term" value="F:phosphoribosylglycinamide formyltransferase activity"/>
    <property type="evidence" value="ECO:0007669"/>
    <property type="project" value="UniProtKB-UniRule"/>
</dbReference>
<comment type="caution">
    <text evidence="6">The sequence shown here is derived from an EMBL/GenBank/DDBJ whole genome shotgun (WGS) entry which is preliminary data.</text>
</comment>
<dbReference type="EC" id="2.1.2.2" evidence="4"/>
<dbReference type="Proteomes" id="UP001143372">
    <property type="component" value="Unassembled WGS sequence"/>
</dbReference>
<sequence length="214" mass="22682">MTKLRVAILVSGRGSNMAALIDAALDPDYPVEIVAVVSNRPGAGALAIASQAGVATAVVDHRSFPNREAFDSELDRTIRSFEPDVVCLAGFMRLLTAGFIESWAGRLINVHPALLPSFKGLDTHARALAAGVKLHGCTVHLVTLDVDSGPIIAQAAVPVLTDDDEATLAARVLKAEHELFPRALALWATGRARLDGDRVLIKDENAPGEALVWP</sequence>
<comment type="function">
    <text evidence="4">Catalyzes the transfer of a formyl group from 10-formyltetrahydrofolate to 5-phospho-ribosyl-glycinamide (GAR), producing 5-phospho-ribosyl-N-formylglycinamide (FGAR) and tetrahydrofolate.</text>
</comment>
<dbReference type="GO" id="GO:0005829">
    <property type="term" value="C:cytosol"/>
    <property type="evidence" value="ECO:0007669"/>
    <property type="project" value="TreeGrafter"/>
</dbReference>
<evidence type="ECO:0000256" key="1">
    <source>
        <dbReference type="ARBA" id="ARBA00005054"/>
    </source>
</evidence>
<feature type="active site" description="Proton donor" evidence="4">
    <location>
        <position position="111"/>
    </location>
</feature>
<organism evidence="6 7">
    <name type="scientific">Hansschlegelia plantiphila</name>
    <dbReference type="NCBI Taxonomy" id="374655"/>
    <lineage>
        <taxon>Bacteria</taxon>
        <taxon>Pseudomonadati</taxon>
        <taxon>Pseudomonadota</taxon>
        <taxon>Alphaproteobacteria</taxon>
        <taxon>Hyphomicrobiales</taxon>
        <taxon>Methylopilaceae</taxon>
        <taxon>Hansschlegelia</taxon>
    </lineage>
</organism>
<dbReference type="RefSeq" id="WP_271167673.1">
    <property type="nucleotide sequence ID" value="NZ_BSFI01000006.1"/>
</dbReference>
<keyword evidence="2 4" id="KW-0808">Transferase</keyword>
<dbReference type="CDD" id="cd08645">
    <property type="entry name" value="FMT_core_GART"/>
    <property type="match status" value="1"/>
</dbReference>
<reference evidence="6" key="1">
    <citation type="journal article" date="2014" name="Int. J. Syst. Evol. Microbiol.">
        <title>Complete genome sequence of Corynebacterium casei LMG S-19264T (=DSM 44701T), isolated from a smear-ripened cheese.</title>
        <authorList>
            <consortium name="US DOE Joint Genome Institute (JGI-PGF)"/>
            <person name="Walter F."/>
            <person name="Albersmeier A."/>
            <person name="Kalinowski J."/>
            <person name="Ruckert C."/>
        </authorList>
    </citation>
    <scope>NUCLEOTIDE SEQUENCE</scope>
    <source>
        <strain evidence="6">VKM B-2347</strain>
    </source>
</reference>
<dbReference type="PANTHER" id="PTHR43369:SF2">
    <property type="entry name" value="PHOSPHORIBOSYLGLYCINAMIDE FORMYLTRANSFERASE"/>
    <property type="match status" value="1"/>
</dbReference>
<dbReference type="Gene3D" id="3.40.50.170">
    <property type="entry name" value="Formyl transferase, N-terminal domain"/>
    <property type="match status" value="1"/>
</dbReference>
<dbReference type="InterPro" id="IPR036477">
    <property type="entry name" value="Formyl_transf_N_sf"/>
</dbReference>
<dbReference type="AlphaFoldDB" id="A0A9W6J0Y6"/>
<feature type="binding site" evidence="4">
    <location>
        <position position="109"/>
    </location>
    <ligand>
        <name>(6R)-10-formyltetrahydrofolate</name>
        <dbReference type="ChEBI" id="CHEBI:195366"/>
    </ligand>
</feature>
<evidence type="ECO:0000259" key="5">
    <source>
        <dbReference type="Pfam" id="PF00551"/>
    </source>
</evidence>
<dbReference type="NCBIfam" id="TIGR00639">
    <property type="entry name" value="PurN"/>
    <property type="match status" value="1"/>
</dbReference>
<keyword evidence="3 4" id="KW-0658">Purine biosynthesis</keyword>
<gene>
    <name evidence="4 6" type="primary">purN</name>
    <name evidence="6" type="ORF">GCM10008179_10520</name>
</gene>
<dbReference type="PANTHER" id="PTHR43369">
    <property type="entry name" value="PHOSPHORIBOSYLGLYCINAMIDE FORMYLTRANSFERASE"/>
    <property type="match status" value="1"/>
</dbReference>
<proteinExistence type="inferred from homology"/>
<evidence type="ECO:0000313" key="7">
    <source>
        <dbReference type="Proteomes" id="UP001143372"/>
    </source>
</evidence>
<evidence type="ECO:0000256" key="3">
    <source>
        <dbReference type="ARBA" id="ARBA00022755"/>
    </source>
</evidence>
<accession>A0A9W6J0Y6</accession>
<comment type="similarity">
    <text evidence="4">Belongs to the GART family.</text>
</comment>
<feature type="binding site" evidence="4">
    <location>
        <position position="67"/>
    </location>
    <ligand>
        <name>(6R)-10-formyltetrahydrofolate</name>
        <dbReference type="ChEBI" id="CHEBI:195366"/>
    </ligand>
</feature>
<reference evidence="6" key="2">
    <citation type="submission" date="2023-01" db="EMBL/GenBank/DDBJ databases">
        <authorList>
            <person name="Sun Q."/>
            <person name="Evtushenko L."/>
        </authorList>
    </citation>
    <scope>NUCLEOTIDE SEQUENCE</scope>
    <source>
        <strain evidence="6">VKM B-2347</strain>
    </source>
</reference>
<feature type="binding site" evidence="4">
    <location>
        <begin position="14"/>
        <end position="16"/>
    </location>
    <ligand>
        <name>N(1)-(5-phospho-beta-D-ribosyl)glycinamide</name>
        <dbReference type="ChEBI" id="CHEBI:143788"/>
    </ligand>
</feature>
<dbReference type="Pfam" id="PF00551">
    <property type="entry name" value="Formyl_trans_N"/>
    <property type="match status" value="1"/>
</dbReference>